<dbReference type="Pfam" id="PF05990">
    <property type="entry name" value="DUF900"/>
    <property type="match status" value="1"/>
</dbReference>
<dbReference type="SUPFAM" id="SSF53474">
    <property type="entry name" value="alpha/beta-Hydrolases"/>
    <property type="match status" value="1"/>
</dbReference>
<sequence length="459" mass="50582">MLWFCLCWLAVLVLVGCASGPRLLMPTPTLYAAHPDDGPFDAVAEELRRTEVDLLYITDRLPDFSPEAELPYGQVRSRSIAFGSALVEMTPVADWQTLERESLLAERTQDIQLALGPVKELDRFPLEPYDIERTASGRILRSPGVMTRHKLATEAFRRELQRRLKSAPSKQVMLYVHGFNETFATAAYTAAELCHFFAHDQVCGYFTWPASSSGNFLLSYTTTTESAEYSVGHLKKAIRMIVQTPGVEGVQLLAHSRGSAVLLSALRELAIESIAAGIPPLQSLKIENVVLMSPDIDVDVATQKVEAFGSDPDLIAHWDNEFVPDLLHGRLTIYASPEDRALRLSKFLFRSKHRVGQLRPEDISPAGQAYFSKWGEMDLVVYEGKRTDIFGHSYFTSNPDVSSDLIQLVRFGRAPGEPGRSLVKTGPVTWEFPSGAAQDIARAGGEAAGARVGAGEGNE</sequence>
<dbReference type="EMBL" id="JAAIJQ010000114">
    <property type="protein sequence ID" value="NEV64819.1"/>
    <property type="molecule type" value="Genomic_DNA"/>
</dbReference>
<name>A0A6M0K5W7_9GAMM</name>
<evidence type="ECO:0000313" key="1">
    <source>
        <dbReference type="EMBL" id="NEV64819.1"/>
    </source>
</evidence>
<dbReference type="InterPro" id="IPR029058">
    <property type="entry name" value="AB_hydrolase_fold"/>
</dbReference>
<dbReference type="GO" id="GO:0016787">
    <property type="term" value="F:hydrolase activity"/>
    <property type="evidence" value="ECO:0007669"/>
    <property type="project" value="UniProtKB-KW"/>
</dbReference>
<comment type="caution">
    <text evidence="1">The sequence shown here is derived from an EMBL/GenBank/DDBJ whole genome shotgun (WGS) entry which is preliminary data.</text>
</comment>
<dbReference type="PANTHER" id="PTHR36513:SF1">
    <property type="entry name" value="TRANSMEMBRANE PROTEIN"/>
    <property type="match status" value="1"/>
</dbReference>
<dbReference type="InterPro" id="IPR010297">
    <property type="entry name" value="DUF900_hydrolase"/>
</dbReference>
<organism evidence="1 2">
    <name type="scientific">Thiorhodococcus minor</name>
    <dbReference type="NCBI Taxonomy" id="57489"/>
    <lineage>
        <taxon>Bacteria</taxon>
        <taxon>Pseudomonadati</taxon>
        <taxon>Pseudomonadota</taxon>
        <taxon>Gammaproteobacteria</taxon>
        <taxon>Chromatiales</taxon>
        <taxon>Chromatiaceae</taxon>
        <taxon>Thiorhodococcus</taxon>
    </lineage>
</organism>
<dbReference type="AlphaFoldDB" id="A0A6M0K5W7"/>
<proteinExistence type="predicted"/>
<evidence type="ECO:0000313" key="2">
    <source>
        <dbReference type="Proteomes" id="UP000483379"/>
    </source>
</evidence>
<keyword evidence="1" id="KW-0378">Hydrolase</keyword>
<dbReference type="PANTHER" id="PTHR36513">
    <property type="entry name" value="ABC TRANSMEMBRANE TYPE-1 DOMAIN-CONTAINING PROTEIN"/>
    <property type="match status" value="1"/>
</dbReference>
<dbReference type="Proteomes" id="UP000483379">
    <property type="component" value="Unassembled WGS sequence"/>
</dbReference>
<keyword evidence="2" id="KW-1185">Reference proteome</keyword>
<accession>A0A6M0K5W7</accession>
<protein>
    <submittedName>
        <fullName evidence="1">Alpha/beta hydrolase</fullName>
    </submittedName>
</protein>
<dbReference type="InterPro" id="IPR014586">
    <property type="entry name" value="UCP033909"/>
</dbReference>
<reference evidence="1 2" key="1">
    <citation type="submission" date="2020-02" db="EMBL/GenBank/DDBJ databases">
        <title>Genome sequences of Thiorhodococcus mannitoliphagus and Thiorhodococcus minor, purple sulfur photosynthetic bacteria in the gammaproteobacterial family, Chromatiaceae.</title>
        <authorList>
            <person name="Aviles F.A."/>
            <person name="Meyer T.E."/>
            <person name="Kyndt J.A."/>
        </authorList>
    </citation>
    <scope>NUCLEOTIDE SEQUENCE [LARGE SCALE GENOMIC DNA]</scope>
    <source>
        <strain evidence="1 2">DSM 11518</strain>
    </source>
</reference>
<gene>
    <name evidence="1" type="ORF">G3446_23615</name>
</gene>
<dbReference type="Gene3D" id="3.40.50.1820">
    <property type="entry name" value="alpha/beta hydrolase"/>
    <property type="match status" value="1"/>
</dbReference>
<dbReference type="PIRSF" id="PIRSF033909">
    <property type="entry name" value="UCP033909"/>
    <property type="match status" value="1"/>
</dbReference>